<evidence type="ECO:0000256" key="1">
    <source>
        <dbReference type="SAM" id="Phobius"/>
    </source>
</evidence>
<dbReference type="InterPro" id="IPR025007">
    <property type="entry name" value="DUF3899"/>
</dbReference>
<comment type="caution">
    <text evidence="3">The sequence shown here is derived from an EMBL/GenBank/DDBJ whole genome shotgun (WGS) entry which is preliminary data.</text>
</comment>
<feature type="transmembrane region" description="Helical" evidence="1">
    <location>
        <begin position="12"/>
        <end position="29"/>
    </location>
</feature>
<protein>
    <submittedName>
        <fullName evidence="3">DUF3899 domain-containing protein</fullName>
    </submittedName>
</protein>
<feature type="transmembrane region" description="Helical" evidence="1">
    <location>
        <begin position="102"/>
        <end position="121"/>
    </location>
</feature>
<evidence type="ECO:0000313" key="4">
    <source>
        <dbReference type="Proteomes" id="UP000321363"/>
    </source>
</evidence>
<keyword evidence="1" id="KW-0472">Membrane</keyword>
<accession>A0A5C6W0C8</accession>
<dbReference type="Pfam" id="PF13038">
    <property type="entry name" value="DUF3899"/>
    <property type="match status" value="1"/>
</dbReference>
<reference evidence="3 4" key="1">
    <citation type="journal article" date="2005" name="Int. J. Syst. Evol. Microbiol.">
        <title>Bacillus litoralis sp. nov., isolated from a tidal flat of the Yellow Sea in Korea.</title>
        <authorList>
            <person name="Yoon J.H."/>
            <person name="Oh T.K."/>
        </authorList>
    </citation>
    <scope>NUCLEOTIDE SEQUENCE [LARGE SCALE GENOMIC DNA]</scope>
    <source>
        <strain evidence="3 4">SW-211</strain>
    </source>
</reference>
<dbReference type="EMBL" id="VOQF01000006">
    <property type="protein sequence ID" value="TXC90757.1"/>
    <property type="molecule type" value="Genomic_DNA"/>
</dbReference>
<evidence type="ECO:0000313" key="3">
    <source>
        <dbReference type="EMBL" id="TXC90757.1"/>
    </source>
</evidence>
<feature type="domain" description="DUF3899" evidence="2">
    <location>
        <begin position="37"/>
        <end position="117"/>
    </location>
</feature>
<dbReference type="AlphaFoldDB" id="A0A5C6W0C8"/>
<sequence length="122" mass="14056">MKLLRNKKSFTLFIVSLFAVILLSFFIYQKLTLLSFINISFYFGISLLFIAAFTMTIKGGFFDGITYGFRRLFESKGKELSKKEVDEMIPVSELLDFDHTPFLLSGLMVTGVMLIALFIYYL</sequence>
<name>A0A5C6W0C8_9BACI</name>
<keyword evidence="1" id="KW-1133">Transmembrane helix</keyword>
<keyword evidence="1" id="KW-0812">Transmembrane</keyword>
<feature type="transmembrane region" description="Helical" evidence="1">
    <location>
        <begin position="41"/>
        <end position="61"/>
    </location>
</feature>
<organism evidence="3 4">
    <name type="scientific">Metabacillus litoralis</name>
    <dbReference type="NCBI Taxonomy" id="152268"/>
    <lineage>
        <taxon>Bacteria</taxon>
        <taxon>Bacillati</taxon>
        <taxon>Bacillota</taxon>
        <taxon>Bacilli</taxon>
        <taxon>Bacillales</taxon>
        <taxon>Bacillaceae</taxon>
        <taxon>Metabacillus</taxon>
    </lineage>
</organism>
<proteinExistence type="predicted"/>
<keyword evidence="4" id="KW-1185">Reference proteome</keyword>
<evidence type="ECO:0000259" key="2">
    <source>
        <dbReference type="Pfam" id="PF13038"/>
    </source>
</evidence>
<dbReference type="Proteomes" id="UP000321363">
    <property type="component" value="Unassembled WGS sequence"/>
</dbReference>
<gene>
    <name evidence="3" type="ORF">FS935_12675</name>
</gene>